<dbReference type="SUPFAM" id="SSF55718">
    <property type="entry name" value="SCP-like"/>
    <property type="match status" value="1"/>
</dbReference>
<dbReference type="Proteomes" id="UP000289546">
    <property type="component" value="Unassembled WGS sequence"/>
</dbReference>
<dbReference type="InterPro" id="IPR036388">
    <property type="entry name" value="WH-like_DNA-bd_sf"/>
</dbReference>
<dbReference type="AlphaFoldDB" id="A0A4Q0S271"/>
<dbReference type="PANTHER" id="PTHR33204">
    <property type="entry name" value="TRANSCRIPTIONAL REGULATOR, MARR FAMILY"/>
    <property type="match status" value="1"/>
</dbReference>
<dbReference type="InterPro" id="IPR036390">
    <property type="entry name" value="WH_DNA-bd_sf"/>
</dbReference>
<dbReference type="OrthoDB" id="9782219at2"/>
<dbReference type="InterPro" id="IPR036527">
    <property type="entry name" value="SCP2_sterol-bd_dom_sf"/>
</dbReference>
<evidence type="ECO:0000313" key="6">
    <source>
        <dbReference type="Proteomes" id="UP000289546"/>
    </source>
</evidence>
<dbReference type="Pfam" id="PF01638">
    <property type="entry name" value="HxlR"/>
    <property type="match status" value="1"/>
</dbReference>
<comment type="caution">
    <text evidence="5">The sequence shown here is derived from an EMBL/GenBank/DDBJ whole genome shotgun (WGS) entry which is preliminary data.</text>
</comment>
<keyword evidence="2" id="KW-0238">DNA-binding</keyword>
<keyword evidence="3" id="KW-0804">Transcription</keyword>
<dbReference type="Gene3D" id="1.10.10.10">
    <property type="entry name" value="Winged helix-like DNA-binding domain superfamily/Winged helix DNA-binding domain"/>
    <property type="match status" value="1"/>
</dbReference>
<proteinExistence type="predicted"/>
<evidence type="ECO:0000259" key="4">
    <source>
        <dbReference type="PROSITE" id="PS51118"/>
    </source>
</evidence>
<dbReference type="RefSeq" id="WP_128919939.1">
    <property type="nucleotide sequence ID" value="NZ_LBJC01000025.1"/>
</dbReference>
<evidence type="ECO:0000256" key="1">
    <source>
        <dbReference type="ARBA" id="ARBA00023015"/>
    </source>
</evidence>
<dbReference type="PANTHER" id="PTHR33204:SF18">
    <property type="entry name" value="TRANSCRIPTIONAL REGULATORY PROTEIN"/>
    <property type="match status" value="1"/>
</dbReference>
<accession>A0A4Q0S271</accession>
<protein>
    <submittedName>
        <fullName evidence="5">HxlR family transcriptional regulator</fullName>
    </submittedName>
</protein>
<gene>
    <name evidence="5" type="ORF">XH99_21600</name>
</gene>
<keyword evidence="1" id="KW-0805">Transcription regulation</keyword>
<dbReference type="SUPFAM" id="SSF46785">
    <property type="entry name" value="Winged helix' DNA-binding domain"/>
    <property type="match status" value="1"/>
</dbReference>
<keyword evidence="6" id="KW-1185">Reference proteome</keyword>
<feature type="domain" description="HTH hxlR-type" evidence="4">
    <location>
        <begin position="10"/>
        <end position="108"/>
    </location>
</feature>
<reference evidence="5 6" key="1">
    <citation type="submission" date="2015-04" db="EMBL/GenBank/DDBJ databases">
        <title>Comparative genomics of rhizobia nodulating Arachis hypogaea in China.</title>
        <authorList>
            <person name="Li Y."/>
        </authorList>
    </citation>
    <scope>NUCLEOTIDE SEQUENCE [LARGE SCALE GENOMIC DNA]</scope>
    <source>
        <strain evidence="5 6">CCBAU 51757</strain>
    </source>
</reference>
<evidence type="ECO:0000256" key="2">
    <source>
        <dbReference type="ARBA" id="ARBA00023125"/>
    </source>
</evidence>
<evidence type="ECO:0000256" key="3">
    <source>
        <dbReference type="ARBA" id="ARBA00023163"/>
    </source>
</evidence>
<dbReference type="EMBL" id="LBJQ01000083">
    <property type="protein sequence ID" value="RXH26121.1"/>
    <property type="molecule type" value="Genomic_DNA"/>
</dbReference>
<organism evidence="5 6">
    <name type="scientific">Bradyrhizobium nanningense</name>
    <dbReference type="NCBI Taxonomy" id="1325118"/>
    <lineage>
        <taxon>Bacteria</taxon>
        <taxon>Pseudomonadati</taxon>
        <taxon>Pseudomonadota</taxon>
        <taxon>Alphaproteobacteria</taxon>
        <taxon>Hyphomicrobiales</taxon>
        <taxon>Nitrobacteraceae</taxon>
        <taxon>Bradyrhizobium</taxon>
    </lineage>
</organism>
<sequence length="232" mass="26062">MAAGSYKQFCPVAMAAEILCTRWTVVLLRELIAGSTRFNDLRRGVPRMSPALLSQRLKELEAAGIVAREASATESGVFEYRLTPSGQELGPIVEGFGKWGQRRISAALSLEHLDVQLLMWDMRRNLNPTPMPRRRSVIQFVYPELPATQRHWWLIVDPGEGVDLCSVDPGFEIDLYVSVDLRTMTAIWMGLDTVRAALSSRRMMLTGDRQIASSIQRWLGLSPFAKEKKLAS</sequence>
<name>A0A4Q0S271_9BRAD</name>
<dbReference type="PROSITE" id="PS51118">
    <property type="entry name" value="HTH_HXLR"/>
    <property type="match status" value="1"/>
</dbReference>
<dbReference type="InterPro" id="IPR002577">
    <property type="entry name" value="HTH_HxlR"/>
</dbReference>
<evidence type="ECO:0000313" key="5">
    <source>
        <dbReference type="EMBL" id="RXH26121.1"/>
    </source>
</evidence>
<dbReference type="GO" id="GO:0003677">
    <property type="term" value="F:DNA binding"/>
    <property type="evidence" value="ECO:0007669"/>
    <property type="project" value="UniProtKB-KW"/>
</dbReference>